<comment type="caution">
    <text evidence="1">The sequence shown here is derived from an EMBL/GenBank/DDBJ whole genome shotgun (WGS) entry which is preliminary data.</text>
</comment>
<name>A0A3M5FUT1_PSESS</name>
<dbReference type="EMBL" id="RBSW01000240">
    <property type="protein sequence ID" value="RMS78242.1"/>
    <property type="molecule type" value="Genomic_DNA"/>
</dbReference>
<sequence>MGHPFMRMSESKPLIGQLATTSRNNAIFVLRSEDSNVTGEGFSRMPRWKNHTILMACRQAYEQER</sequence>
<proteinExistence type="predicted"/>
<dbReference type="Proteomes" id="UP000270499">
    <property type="component" value="Unassembled WGS sequence"/>
</dbReference>
<dbReference type="AlphaFoldDB" id="A0A3M5FUT1"/>
<accession>A0A3M5FUT1</accession>
<protein>
    <submittedName>
        <fullName evidence="1">Uncharacterized protein</fullName>
    </submittedName>
</protein>
<reference evidence="1 2" key="1">
    <citation type="submission" date="2018-08" db="EMBL/GenBank/DDBJ databases">
        <title>Recombination of ecologically and evolutionarily significant loci maintains genetic cohesion in the Pseudomonas syringae species complex.</title>
        <authorList>
            <person name="Dillon M."/>
            <person name="Thakur S."/>
            <person name="Almeida R.N.D."/>
            <person name="Weir B.S."/>
            <person name="Guttman D.S."/>
        </authorList>
    </citation>
    <scope>NUCLEOTIDE SEQUENCE [LARGE SCALE GENOMIC DNA]</scope>
    <source>
        <strain evidence="1 2">ICMP 9421</strain>
    </source>
</reference>
<evidence type="ECO:0000313" key="1">
    <source>
        <dbReference type="EMBL" id="RMS78242.1"/>
    </source>
</evidence>
<organism evidence="1 2">
    <name type="scientific">Pseudomonas savastanoi</name>
    <name type="common">Pseudomonas syringae pv. savastanoi</name>
    <dbReference type="NCBI Taxonomy" id="29438"/>
    <lineage>
        <taxon>Bacteria</taxon>
        <taxon>Pseudomonadati</taxon>
        <taxon>Pseudomonadota</taxon>
        <taxon>Gammaproteobacteria</taxon>
        <taxon>Pseudomonadales</taxon>
        <taxon>Pseudomonadaceae</taxon>
        <taxon>Pseudomonas</taxon>
    </lineage>
</organism>
<evidence type="ECO:0000313" key="2">
    <source>
        <dbReference type="Proteomes" id="UP000270499"/>
    </source>
</evidence>
<gene>
    <name evidence="1" type="ORF">ALP59_102406</name>
</gene>